<evidence type="ECO:0000313" key="3">
    <source>
        <dbReference type="EMBL" id="AKM54621.1"/>
    </source>
</evidence>
<reference evidence="4" key="2">
    <citation type="submission" date="2015-06" db="EMBL/GenBank/DDBJ databases">
        <title>Complete genome sequence of Spiroplasma eriocheiris TDA-040725-5 (DSM 21848).</title>
        <authorList>
            <person name="Lo W.-S."/>
            <person name="Kuo C.-H."/>
        </authorList>
    </citation>
    <scope>NUCLEOTIDE SEQUENCE [LARGE SCALE GENOMIC DNA]</scope>
    <source>
        <strain evidence="4">TDA-040725-5</strain>
    </source>
</reference>
<feature type="region of interest" description="Disordered" evidence="1">
    <location>
        <begin position="74"/>
        <end position="93"/>
    </location>
</feature>
<dbReference type="RefSeq" id="WP_053040862.1">
    <property type="nucleotide sequence ID" value="NZ_CP011856.1"/>
</dbReference>
<name>A0A0H3XKY9_9MOLU</name>
<dbReference type="AlphaFoldDB" id="A0A0H3XKY9"/>
<keyword evidence="2" id="KW-0732">Signal</keyword>
<keyword evidence="4" id="KW-1185">Reference proteome</keyword>
<evidence type="ECO:0000256" key="2">
    <source>
        <dbReference type="SAM" id="SignalP"/>
    </source>
</evidence>
<evidence type="ECO:0008006" key="5">
    <source>
        <dbReference type="Google" id="ProtNLM"/>
    </source>
</evidence>
<feature type="chain" id="PRO_5005203916" description="Lipoprotein" evidence="2">
    <location>
        <begin position="18"/>
        <end position="225"/>
    </location>
</feature>
<dbReference type="Proteomes" id="UP000035661">
    <property type="component" value="Chromosome"/>
</dbReference>
<dbReference type="STRING" id="315358.SERIO_v1c10650"/>
<feature type="signal peptide" evidence="2">
    <location>
        <begin position="1"/>
        <end position="17"/>
    </location>
</feature>
<evidence type="ECO:0000256" key="1">
    <source>
        <dbReference type="SAM" id="MobiDB-lite"/>
    </source>
</evidence>
<protein>
    <recommendedName>
        <fullName evidence="5">Lipoprotein</fullName>
    </recommendedName>
</protein>
<proteinExistence type="predicted"/>
<dbReference type="PROSITE" id="PS51257">
    <property type="entry name" value="PROKAR_LIPOPROTEIN"/>
    <property type="match status" value="1"/>
</dbReference>
<dbReference type="KEGG" id="seri:SERIO_v1c10650"/>
<evidence type="ECO:0000313" key="4">
    <source>
        <dbReference type="Proteomes" id="UP000035661"/>
    </source>
</evidence>
<gene>
    <name evidence="3" type="ORF">SERIO_v1c10650</name>
</gene>
<sequence length="225" mass="24924">MKRILLSLMSLSIVATSATSLVACKQTEQFNFPGNNQFVKTASPVVIAKVNNFLQYSFVYTEKDGKFIFEYNYQDNPTDPDQPKPNQWPKYDSMEKLNPWGNDDFGTTAANTIAVAVYAATTIGNTKHEEAGVQGCFARIMPNPEGELLQLKQASLPTNEFMNESMIAKAKANADMKKILQGYYLVTSKVPILVKGGDKANPDDYANFFWSAAILPISNINSNIL</sequence>
<reference evidence="3 4" key="1">
    <citation type="journal article" date="2015" name="Genome Biol. Evol.">
        <title>Found and Lost: The Fates of Horizontally Acquired Genes in Arthropod-Symbiotic Spiroplasma.</title>
        <authorList>
            <person name="Lo W.S."/>
            <person name="Gasparich G.E."/>
            <person name="Kuo C.H."/>
        </authorList>
    </citation>
    <scope>NUCLEOTIDE SEQUENCE [LARGE SCALE GENOMIC DNA]</scope>
    <source>
        <strain evidence="4">TDA-040725-5</strain>
    </source>
</reference>
<organism evidence="3 4">
    <name type="scientific">Spiroplasma eriocheiris</name>
    <dbReference type="NCBI Taxonomy" id="315358"/>
    <lineage>
        <taxon>Bacteria</taxon>
        <taxon>Bacillati</taxon>
        <taxon>Mycoplasmatota</taxon>
        <taxon>Mollicutes</taxon>
        <taxon>Entomoplasmatales</taxon>
        <taxon>Spiroplasmataceae</taxon>
        <taxon>Spiroplasma</taxon>
    </lineage>
</organism>
<dbReference type="PATRIC" id="fig|743698.3.peg.1075"/>
<accession>A0A0H3XKY9</accession>
<dbReference type="EMBL" id="CP011856">
    <property type="protein sequence ID" value="AKM54621.1"/>
    <property type="molecule type" value="Genomic_DNA"/>
</dbReference>